<sequence>MNVNVEELVYLVKLRADDFLKGKATIDAELVKLGKNVGEATDSLEGVGDAASAAGDELESAGKKATDAGKNFKGAGDKVESAGDEFESTGEKAEGAGKKVSGAGKKSRKAGKDTDSLGKSLKQSGKDAAKFGKTTANSFSKVTKYALEFFGVALTLEGARRFFTGMTTDILALSNAASFMDMPIKQMDGFHKAAEAAGSSVAVVDGVLMKMQNAVNWKNMPMGAPDASTMALMRMDAMTGNRFKIMAQKNAQAMTLAMARALRSMPKAQAEQFAGMLGIDSGMFADIRSGAFEKNQGDYAKKSGQSDENAKRAREIKKTLMDLQTTAESIENAIYNTFGDDVNELLKKFDGELEHFGDYIIAHHDDIIGFFKEGSKVARDFSDALGGTSNAFIVLAAAYLAAKRGGIMGPLGLVVAAGGLSASGRIDDLREQASKDHKNVGQEAYDKIHEPKTPFDVMGFLAKHLGLKGDAAATPTAYNAYNTWGGETFNGDYSRDPVDSDVPQHAQSVRRPRRASTSVVNTLADSNNNPGNLRPVGGAGFREFDSLSDGWAAMKNQLLRYYTGKTTGKRLVTIGDIVRTWAPAADHNKPEVYANNVSTWMKTTPDTRLDLTNPATMAALMQAMARMEGFSQWKSQQAIQVAYDGASSQRTMNYMDETRHYYANAGTAMSPGAIDNSQTSATHINNVNVNGSPQTVDELTQSILEQSRRSGLTGGFLTGVS</sequence>
<evidence type="ECO:0000313" key="3">
    <source>
        <dbReference type="Proteomes" id="UP000037393"/>
    </source>
</evidence>
<reference evidence="2 3" key="1">
    <citation type="journal article" date="2015" name="Appl. Environ. Microbiol.">
        <title>The Enterobacterium Trabulsiella odontotermitis Presents Novel Adaptations Related to Its Association with Fungus-Growing Termites.</title>
        <authorList>
            <person name="Sapountzis P."/>
            <person name="Gruntjes T."/>
            <person name="Otani S."/>
            <person name="Estevez J."/>
            <person name="da Costa R.R."/>
            <person name="Plunkett G.3rd."/>
            <person name="Perna N.T."/>
            <person name="Poulsen M."/>
        </authorList>
    </citation>
    <scope>NUCLEOTIDE SEQUENCE [LARGE SCALE GENOMIC DNA]</scope>
    <source>
        <strain evidence="2 3">12</strain>
    </source>
</reference>
<proteinExistence type="predicted"/>
<name>A0A0L0GXT7_9ENTR</name>
<dbReference type="OrthoDB" id="8019720at2"/>
<keyword evidence="3" id="KW-1185">Reference proteome</keyword>
<gene>
    <name evidence="2" type="ORF">GM31_16875</name>
</gene>
<dbReference type="EMBL" id="JNGI01000035">
    <property type="protein sequence ID" value="KNC94030.1"/>
    <property type="molecule type" value="Genomic_DNA"/>
</dbReference>
<protein>
    <submittedName>
        <fullName evidence="2">Uncharacterized protein</fullName>
    </submittedName>
</protein>
<comment type="caution">
    <text evidence="2">The sequence shown here is derived from an EMBL/GenBank/DDBJ whole genome shotgun (WGS) entry which is preliminary data.</text>
</comment>
<dbReference type="PATRIC" id="fig|379893.4.peg.3426"/>
<evidence type="ECO:0000313" key="2">
    <source>
        <dbReference type="EMBL" id="KNC94030.1"/>
    </source>
</evidence>
<organism evidence="2 3">
    <name type="scientific">Trabulsiella odontotermitis</name>
    <dbReference type="NCBI Taxonomy" id="379893"/>
    <lineage>
        <taxon>Bacteria</taxon>
        <taxon>Pseudomonadati</taxon>
        <taxon>Pseudomonadota</taxon>
        <taxon>Gammaproteobacteria</taxon>
        <taxon>Enterobacterales</taxon>
        <taxon>Enterobacteriaceae</taxon>
        <taxon>Trabulsiella</taxon>
    </lineage>
</organism>
<dbReference type="Proteomes" id="UP000037393">
    <property type="component" value="Unassembled WGS sequence"/>
</dbReference>
<evidence type="ECO:0000256" key="1">
    <source>
        <dbReference type="SAM" id="MobiDB-lite"/>
    </source>
</evidence>
<accession>A0A0L0GXT7</accession>
<dbReference type="AlphaFoldDB" id="A0A0L0GXT7"/>
<dbReference type="Gene3D" id="1.20.120.330">
    <property type="entry name" value="Nucleotidyltransferases domain 2"/>
    <property type="match status" value="1"/>
</dbReference>
<feature type="region of interest" description="Disordered" evidence="1">
    <location>
        <begin position="66"/>
        <end position="123"/>
    </location>
</feature>
<dbReference type="RefSeq" id="WP_049856724.1">
    <property type="nucleotide sequence ID" value="NZ_JNGI01000035.1"/>
</dbReference>